<dbReference type="RefSeq" id="WP_132581846.1">
    <property type="nucleotide sequence ID" value="NZ_SMAJ01000005.1"/>
</dbReference>
<keyword evidence="2 5" id="KW-0812">Transmembrane</keyword>
<keyword evidence="4 5" id="KW-0472">Membrane</keyword>
<evidence type="ECO:0000256" key="5">
    <source>
        <dbReference type="SAM" id="Phobius"/>
    </source>
</evidence>
<evidence type="ECO:0000256" key="1">
    <source>
        <dbReference type="ARBA" id="ARBA00004141"/>
    </source>
</evidence>
<dbReference type="InterPro" id="IPR007829">
    <property type="entry name" value="TM2"/>
</dbReference>
<feature type="transmembrane region" description="Helical" evidence="5">
    <location>
        <begin position="89"/>
        <end position="106"/>
    </location>
</feature>
<dbReference type="EMBL" id="SMAJ01000005">
    <property type="protein sequence ID" value="TCT08668.1"/>
    <property type="molecule type" value="Genomic_DNA"/>
</dbReference>
<feature type="domain" description="TM2" evidence="6">
    <location>
        <begin position="91"/>
        <end position="140"/>
    </location>
</feature>
<comment type="caution">
    <text evidence="7">The sequence shown here is derived from an EMBL/GenBank/DDBJ whole genome shotgun (WGS) entry which is preliminary data.</text>
</comment>
<protein>
    <submittedName>
        <fullName evidence="7">TM2 domain-containing protein</fullName>
    </submittedName>
</protein>
<dbReference type="GO" id="GO:0016020">
    <property type="term" value="C:membrane"/>
    <property type="evidence" value="ECO:0007669"/>
    <property type="project" value="UniProtKB-SubCell"/>
</dbReference>
<dbReference type="Proteomes" id="UP000295525">
    <property type="component" value="Unassembled WGS sequence"/>
</dbReference>
<keyword evidence="8" id="KW-1185">Reference proteome</keyword>
<proteinExistence type="predicted"/>
<accession>A0A4V2UYT5</accession>
<feature type="transmembrane region" description="Helical" evidence="5">
    <location>
        <begin position="118"/>
        <end position="144"/>
    </location>
</feature>
<evidence type="ECO:0000256" key="2">
    <source>
        <dbReference type="ARBA" id="ARBA00022692"/>
    </source>
</evidence>
<evidence type="ECO:0000313" key="8">
    <source>
        <dbReference type="Proteomes" id="UP000295525"/>
    </source>
</evidence>
<dbReference type="AlphaFoldDB" id="A0A4V2UYT5"/>
<sequence>MLQKIVLACVVFIIILIALTFGETIAHEFLAWVSYLTGLVIHNFSDVYYLVTDYVHAHAAKVIIALVLTVPISLWIIKNRGAELNHPTSTRKIAIVLAIFLGWLGGHRFYLGQIGWGIVYLIIFYLFTPLVVIISLIDAIRYLFMSDEEFTPGRVPAR</sequence>
<feature type="transmembrane region" description="Helical" evidence="5">
    <location>
        <begin position="58"/>
        <end position="77"/>
    </location>
</feature>
<evidence type="ECO:0000256" key="4">
    <source>
        <dbReference type="ARBA" id="ARBA00023136"/>
    </source>
</evidence>
<evidence type="ECO:0000256" key="3">
    <source>
        <dbReference type="ARBA" id="ARBA00022989"/>
    </source>
</evidence>
<gene>
    <name evidence="7" type="ORF">EDC26_105221</name>
</gene>
<comment type="subcellular location">
    <subcellularLocation>
        <location evidence="1">Membrane</location>
        <topology evidence="1">Multi-pass membrane protein</topology>
    </subcellularLocation>
</comment>
<name>A0A4V2UYT5_9BURK</name>
<organism evidence="7 8">
    <name type="scientific">Paralcaligenes ureilyticus</name>
    <dbReference type="NCBI Taxonomy" id="627131"/>
    <lineage>
        <taxon>Bacteria</taxon>
        <taxon>Pseudomonadati</taxon>
        <taxon>Pseudomonadota</taxon>
        <taxon>Betaproteobacteria</taxon>
        <taxon>Burkholderiales</taxon>
        <taxon>Alcaligenaceae</taxon>
        <taxon>Paralcaligenes</taxon>
    </lineage>
</organism>
<dbReference type="Pfam" id="PF05154">
    <property type="entry name" value="TM2"/>
    <property type="match status" value="1"/>
</dbReference>
<reference evidence="7 8" key="1">
    <citation type="submission" date="2019-03" db="EMBL/GenBank/DDBJ databases">
        <title>Genomic Encyclopedia of Type Strains, Phase IV (KMG-IV): sequencing the most valuable type-strain genomes for metagenomic binning, comparative biology and taxonomic classification.</title>
        <authorList>
            <person name="Goeker M."/>
        </authorList>
    </citation>
    <scope>NUCLEOTIDE SEQUENCE [LARGE SCALE GENOMIC DNA]</scope>
    <source>
        <strain evidence="7 8">DSM 24591</strain>
    </source>
</reference>
<evidence type="ECO:0000313" key="7">
    <source>
        <dbReference type="EMBL" id="TCT08668.1"/>
    </source>
</evidence>
<evidence type="ECO:0000259" key="6">
    <source>
        <dbReference type="Pfam" id="PF05154"/>
    </source>
</evidence>
<dbReference type="OrthoDB" id="9816361at2"/>
<keyword evidence="3 5" id="KW-1133">Transmembrane helix</keyword>